<dbReference type="InterPro" id="IPR008928">
    <property type="entry name" value="6-hairpin_glycosidase_sf"/>
</dbReference>
<protein>
    <submittedName>
        <fullName evidence="2">Uncharacterized protein</fullName>
    </submittedName>
</protein>
<keyword evidence="3" id="KW-1185">Reference proteome</keyword>
<dbReference type="GO" id="GO:0005975">
    <property type="term" value="P:carbohydrate metabolic process"/>
    <property type="evidence" value="ECO:0007669"/>
    <property type="project" value="InterPro"/>
</dbReference>
<feature type="signal peptide" evidence="1">
    <location>
        <begin position="1"/>
        <end position="19"/>
    </location>
</feature>
<sequence length="387" mass="43896">MLSRIACFAALACSTLLLGSTTSPSTMVSAAALTRDDVRLATQIYNNKFYNEYGNYGNSKKAMYMENTKRDHRQDFWRELEAIETLIDAYEVTRDEEFKKRIKYLYHGFRDKHGLTWEKNDFNDDVIWGVLMAIRAFEIFNDGAMMQMAIDNFNIVWKRGWDDKVGGGLWWKTDKKTKNTCVNAPAAIAAVLLHRETGDAVYKDRAHKIMQWTKSKLLDNGSGEVKGAMNAAGKVTEGGRTYTQGTYIGAAGMLHPLYPSEGWLDSAIKATDYAKNKMAGSNGLLPDEYCDGMADCPGFKSIFARWVGFFVRDHKQQQRYGAWLEKNAKAAWGVRNKDGLMWAKWGQRTPDNAVLTSWETASGVSMMSSVFFYHNEKKIARQLRSIE</sequence>
<evidence type="ECO:0000313" key="2">
    <source>
        <dbReference type="EMBL" id="TMW57854.1"/>
    </source>
</evidence>
<dbReference type="PANTHER" id="PTHR47791">
    <property type="entry name" value="MEIOTICALLY UP-REGULATED GENE 191 PROTEIN"/>
    <property type="match status" value="1"/>
</dbReference>
<dbReference type="Proteomes" id="UP000794436">
    <property type="component" value="Unassembled WGS sequence"/>
</dbReference>
<evidence type="ECO:0000256" key="1">
    <source>
        <dbReference type="SAM" id="SignalP"/>
    </source>
</evidence>
<keyword evidence="1" id="KW-0732">Signal</keyword>
<gene>
    <name evidence="2" type="ORF">Poli38472_013328</name>
</gene>
<name>A0A8K1FED8_PYTOL</name>
<reference evidence="2" key="1">
    <citation type="submission" date="2019-03" db="EMBL/GenBank/DDBJ databases">
        <title>Long read genome sequence of the mycoparasitic Pythium oligandrum ATCC 38472 isolated from sugarbeet rhizosphere.</title>
        <authorList>
            <person name="Gaulin E."/>
        </authorList>
    </citation>
    <scope>NUCLEOTIDE SEQUENCE</scope>
    <source>
        <strain evidence="2">ATCC 38472_TT</strain>
    </source>
</reference>
<dbReference type="OrthoDB" id="4104179at2759"/>
<dbReference type="EMBL" id="SPLM01000113">
    <property type="protein sequence ID" value="TMW57854.1"/>
    <property type="molecule type" value="Genomic_DNA"/>
</dbReference>
<dbReference type="InterPro" id="IPR005198">
    <property type="entry name" value="Glyco_hydro_76"/>
</dbReference>
<dbReference type="InterPro" id="IPR053169">
    <property type="entry name" value="MUG_Protein"/>
</dbReference>
<comment type="caution">
    <text evidence="2">The sequence shown here is derived from an EMBL/GenBank/DDBJ whole genome shotgun (WGS) entry which is preliminary data.</text>
</comment>
<accession>A0A8K1FED8</accession>
<dbReference type="Pfam" id="PF03663">
    <property type="entry name" value="Glyco_hydro_76"/>
    <property type="match status" value="1"/>
</dbReference>
<dbReference type="SUPFAM" id="SSF48208">
    <property type="entry name" value="Six-hairpin glycosidases"/>
    <property type="match status" value="1"/>
</dbReference>
<dbReference type="AlphaFoldDB" id="A0A8K1FED8"/>
<feature type="chain" id="PRO_5035480173" evidence="1">
    <location>
        <begin position="20"/>
        <end position="387"/>
    </location>
</feature>
<organism evidence="2 3">
    <name type="scientific">Pythium oligandrum</name>
    <name type="common">Mycoparasitic fungus</name>
    <dbReference type="NCBI Taxonomy" id="41045"/>
    <lineage>
        <taxon>Eukaryota</taxon>
        <taxon>Sar</taxon>
        <taxon>Stramenopiles</taxon>
        <taxon>Oomycota</taxon>
        <taxon>Peronosporomycetes</taxon>
        <taxon>Pythiales</taxon>
        <taxon>Pythiaceae</taxon>
        <taxon>Pythium</taxon>
    </lineage>
</organism>
<proteinExistence type="predicted"/>
<dbReference type="Gene3D" id="1.50.10.20">
    <property type="match status" value="1"/>
</dbReference>
<dbReference type="PANTHER" id="PTHR47791:SF3">
    <property type="entry name" value="MEIOTICALLY UP-REGULATED GENE 191 PROTEIN"/>
    <property type="match status" value="1"/>
</dbReference>
<evidence type="ECO:0000313" key="3">
    <source>
        <dbReference type="Proteomes" id="UP000794436"/>
    </source>
</evidence>